<dbReference type="AlphaFoldDB" id="A0AAW2ZMY5"/>
<comment type="caution">
    <text evidence="2">The sequence shown here is derived from an EMBL/GenBank/DDBJ whole genome shotgun (WGS) entry which is preliminary data.</text>
</comment>
<evidence type="ECO:0000313" key="3">
    <source>
        <dbReference type="Proteomes" id="UP001431209"/>
    </source>
</evidence>
<accession>A0AAW2ZMY5</accession>
<dbReference type="Gene3D" id="1.20.120.450">
    <property type="entry name" value="dinb family like domain"/>
    <property type="match status" value="1"/>
</dbReference>
<evidence type="ECO:0000313" key="2">
    <source>
        <dbReference type="EMBL" id="KAL0490835.1"/>
    </source>
</evidence>
<dbReference type="InterPro" id="IPR034660">
    <property type="entry name" value="DinB/YfiT-like"/>
</dbReference>
<organism evidence="2 3">
    <name type="scientific">Acrasis kona</name>
    <dbReference type="NCBI Taxonomy" id="1008807"/>
    <lineage>
        <taxon>Eukaryota</taxon>
        <taxon>Discoba</taxon>
        <taxon>Heterolobosea</taxon>
        <taxon>Tetramitia</taxon>
        <taxon>Eutetramitia</taxon>
        <taxon>Acrasidae</taxon>
        <taxon>Acrasis</taxon>
    </lineage>
</organism>
<dbReference type="EMBL" id="JAOPGA020001721">
    <property type="protein sequence ID" value="KAL0490835.1"/>
    <property type="molecule type" value="Genomic_DNA"/>
</dbReference>
<sequence>MGDLSLKSHFIRMATYNSWAFKKLYDSLECVTQEKYKEDAGLYFKSIHGTLVHLFLSSKLWYHRLTGIIENVEAFTHQIESYWTKTPEEWEEAVKDRLVLRDFSFKECILWIDYVNTLLPEQFEQKFTYTSTDGEKVERNRSICLDHIFNHFTHHRGQITAAITKLYGRDSCPCLDLTMMDIK</sequence>
<name>A0AAW2ZMY5_9EUKA</name>
<dbReference type="Pfam" id="PF05163">
    <property type="entry name" value="DinB"/>
    <property type="match status" value="1"/>
</dbReference>
<gene>
    <name evidence="2" type="ORF">AKO1_009635</name>
</gene>
<dbReference type="Proteomes" id="UP001431209">
    <property type="component" value="Unassembled WGS sequence"/>
</dbReference>
<dbReference type="PANTHER" id="PTHR37302">
    <property type="entry name" value="SLR1116 PROTEIN"/>
    <property type="match status" value="1"/>
</dbReference>
<dbReference type="InterPro" id="IPR007837">
    <property type="entry name" value="DinB"/>
</dbReference>
<keyword evidence="3" id="KW-1185">Reference proteome</keyword>
<dbReference type="SUPFAM" id="SSF109854">
    <property type="entry name" value="DinB/YfiT-like putative metalloenzymes"/>
    <property type="match status" value="1"/>
</dbReference>
<dbReference type="PANTHER" id="PTHR37302:SF1">
    <property type="entry name" value="PROTEIN DINB"/>
    <property type="match status" value="1"/>
</dbReference>
<reference evidence="2 3" key="1">
    <citation type="submission" date="2024-03" db="EMBL/GenBank/DDBJ databases">
        <title>The Acrasis kona genome and developmental transcriptomes reveal deep origins of eukaryotic multicellular pathways.</title>
        <authorList>
            <person name="Sheikh S."/>
            <person name="Fu C.-J."/>
            <person name="Brown M.W."/>
            <person name="Baldauf S.L."/>
        </authorList>
    </citation>
    <scope>NUCLEOTIDE SEQUENCE [LARGE SCALE GENOMIC DNA]</scope>
    <source>
        <strain evidence="2 3">ATCC MYA-3509</strain>
    </source>
</reference>
<proteinExistence type="predicted"/>
<dbReference type="GO" id="GO:0046872">
    <property type="term" value="F:metal ion binding"/>
    <property type="evidence" value="ECO:0007669"/>
    <property type="project" value="UniProtKB-KW"/>
</dbReference>
<keyword evidence="1" id="KW-0479">Metal-binding</keyword>
<evidence type="ECO:0008006" key="4">
    <source>
        <dbReference type="Google" id="ProtNLM"/>
    </source>
</evidence>
<evidence type="ECO:0000256" key="1">
    <source>
        <dbReference type="ARBA" id="ARBA00022723"/>
    </source>
</evidence>
<protein>
    <recommendedName>
        <fullName evidence="4">Damage-inducible protein DinB</fullName>
    </recommendedName>
</protein>